<evidence type="ECO:0000313" key="3">
    <source>
        <dbReference type="Proteomes" id="UP000191518"/>
    </source>
</evidence>
<organism evidence="2 3">
    <name type="scientific">Penicillium vulpinum</name>
    <dbReference type="NCBI Taxonomy" id="29845"/>
    <lineage>
        <taxon>Eukaryota</taxon>
        <taxon>Fungi</taxon>
        <taxon>Dikarya</taxon>
        <taxon>Ascomycota</taxon>
        <taxon>Pezizomycotina</taxon>
        <taxon>Eurotiomycetes</taxon>
        <taxon>Eurotiomycetidae</taxon>
        <taxon>Eurotiales</taxon>
        <taxon>Aspergillaceae</taxon>
        <taxon>Penicillium</taxon>
    </lineage>
</organism>
<feature type="compositionally biased region" description="Polar residues" evidence="1">
    <location>
        <begin position="613"/>
        <end position="632"/>
    </location>
</feature>
<feature type="compositionally biased region" description="Low complexity" evidence="1">
    <location>
        <begin position="575"/>
        <end position="591"/>
    </location>
</feature>
<dbReference type="AlphaFoldDB" id="A0A1V6S5B0"/>
<feature type="region of interest" description="Disordered" evidence="1">
    <location>
        <begin position="274"/>
        <end position="303"/>
    </location>
</feature>
<dbReference type="OrthoDB" id="4207369at2759"/>
<feature type="compositionally biased region" description="Low complexity" evidence="1">
    <location>
        <begin position="533"/>
        <end position="545"/>
    </location>
</feature>
<comment type="caution">
    <text evidence="2">The sequence shown here is derived from an EMBL/GenBank/DDBJ whole genome shotgun (WGS) entry which is preliminary data.</text>
</comment>
<feature type="region of interest" description="Disordered" evidence="1">
    <location>
        <begin position="65"/>
        <end position="108"/>
    </location>
</feature>
<feature type="region of interest" description="Disordered" evidence="1">
    <location>
        <begin position="1"/>
        <end position="23"/>
    </location>
</feature>
<proteinExistence type="predicted"/>
<feature type="region of interest" description="Disordered" evidence="1">
    <location>
        <begin position="418"/>
        <end position="661"/>
    </location>
</feature>
<sequence length="661" mass="72194">MENNPPSPQACSSTNPPTESSFSFTPIKALSALPRLWDRKPSTPVRAGDKTRKLWKRIRFPFTSMSNATEGRPTGIGASKNSDYQRGVKRQCVDPAEADQETEAEQRGRSFLETKWEMQASRKRRKMPEFDFSIHDEGSHEVFGFTANQPEGTANDVVGDVATNASPQRLSDLWATSKTPVYNDAMTMDLDLKASDTKTAHDLQSRPSSQGVQTVIDSAAEDNNNVVSTAESVQDMTQEQEIKLVRSALRSSLDGEDAELLNDFLVRANAKRAAKAMHPEDVKSTEMSSSTEESPEIECSTPRSRRALEELTTNSPSPVKLQFSPSKYDAMCGADGADDQEDIIPKEIKEDQAPSSPTHRRSTRTKGSSAPNMRNTISLRRAKGTEFFLQRTETQQVAMATKRNTRLNKGKYITPLAALEAMAQQPSEEELQPGNSSEDSNHNDASSRGRTKPRKQVSWNEERMAEYEEYREPMDEQENEEEGNRCTNDVGVTPRPRPESKRSAKPAESSHRSSRSQTQKAGENAGSEAENGPTAPATAPATVTPRSRRVRRLGDSGILGSGTPVKTGGRSTSKPPAASAHAVAAAPSTPTKGRRKLAPKSPISSKLPAPASKNVNITTDQPFVSGIPTRSSKSTDDGEGKSMLQMSAGCTPKARRVRSRS</sequence>
<feature type="compositionally biased region" description="Polar residues" evidence="1">
    <location>
        <begin position="9"/>
        <end position="23"/>
    </location>
</feature>
<protein>
    <submittedName>
        <fullName evidence="2">Uncharacterized protein</fullName>
    </submittedName>
</protein>
<accession>A0A1V6S5B0</accession>
<feature type="compositionally biased region" description="Low complexity" evidence="1">
    <location>
        <begin position="285"/>
        <end position="301"/>
    </location>
</feature>
<dbReference type="Proteomes" id="UP000191518">
    <property type="component" value="Unassembled WGS sequence"/>
</dbReference>
<reference evidence="3" key="1">
    <citation type="journal article" date="2017" name="Nat. Microbiol.">
        <title>Global analysis of biosynthetic gene clusters reveals vast potential of secondary metabolite production in Penicillium species.</title>
        <authorList>
            <person name="Nielsen J.C."/>
            <person name="Grijseels S."/>
            <person name="Prigent S."/>
            <person name="Ji B."/>
            <person name="Dainat J."/>
            <person name="Nielsen K.F."/>
            <person name="Frisvad J.C."/>
            <person name="Workman M."/>
            <person name="Nielsen J."/>
        </authorList>
    </citation>
    <scope>NUCLEOTIDE SEQUENCE [LARGE SCALE GENOMIC DNA]</scope>
    <source>
        <strain evidence="3">IBT 29486</strain>
    </source>
</reference>
<dbReference type="EMBL" id="MDYP01000008">
    <property type="protein sequence ID" value="OQE08924.1"/>
    <property type="molecule type" value="Genomic_DNA"/>
</dbReference>
<gene>
    <name evidence="2" type="ORF">PENVUL_c008G06219</name>
</gene>
<feature type="region of interest" description="Disordered" evidence="1">
    <location>
        <begin position="347"/>
        <end position="385"/>
    </location>
</feature>
<evidence type="ECO:0000256" key="1">
    <source>
        <dbReference type="SAM" id="MobiDB-lite"/>
    </source>
</evidence>
<feature type="compositionally biased region" description="Basic and acidic residues" evidence="1">
    <location>
        <begin position="460"/>
        <end position="474"/>
    </location>
</feature>
<feature type="compositionally biased region" description="Polar residues" evidence="1">
    <location>
        <begin position="365"/>
        <end position="378"/>
    </location>
</feature>
<dbReference type="STRING" id="29845.A0A1V6S5B0"/>
<evidence type="ECO:0000313" key="2">
    <source>
        <dbReference type="EMBL" id="OQE08924.1"/>
    </source>
</evidence>
<keyword evidence="3" id="KW-1185">Reference proteome</keyword>
<name>A0A1V6S5B0_9EURO</name>